<dbReference type="AlphaFoldDB" id="A0AA39IEZ9"/>
<keyword evidence="1" id="KW-0812">Transmembrane</keyword>
<feature type="transmembrane region" description="Helical" evidence="1">
    <location>
        <begin position="39"/>
        <end position="57"/>
    </location>
</feature>
<organism evidence="2 3">
    <name type="scientific">Steinernema hermaphroditum</name>
    <dbReference type="NCBI Taxonomy" id="289476"/>
    <lineage>
        <taxon>Eukaryota</taxon>
        <taxon>Metazoa</taxon>
        <taxon>Ecdysozoa</taxon>
        <taxon>Nematoda</taxon>
        <taxon>Chromadorea</taxon>
        <taxon>Rhabditida</taxon>
        <taxon>Tylenchina</taxon>
        <taxon>Panagrolaimomorpha</taxon>
        <taxon>Strongyloidoidea</taxon>
        <taxon>Steinernematidae</taxon>
        <taxon>Steinernema</taxon>
    </lineage>
</organism>
<comment type="caution">
    <text evidence="2">The sequence shown here is derived from an EMBL/GenBank/DDBJ whole genome shotgun (WGS) entry which is preliminary data.</text>
</comment>
<evidence type="ECO:0000313" key="2">
    <source>
        <dbReference type="EMBL" id="KAK0423175.1"/>
    </source>
</evidence>
<dbReference type="Proteomes" id="UP001175271">
    <property type="component" value="Unassembled WGS sequence"/>
</dbReference>
<feature type="transmembrane region" description="Helical" evidence="1">
    <location>
        <begin position="12"/>
        <end position="33"/>
    </location>
</feature>
<gene>
    <name evidence="2" type="ORF">QR680_008011</name>
</gene>
<reference evidence="2" key="1">
    <citation type="submission" date="2023-06" db="EMBL/GenBank/DDBJ databases">
        <title>Genomic analysis of the entomopathogenic nematode Steinernema hermaphroditum.</title>
        <authorList>
            <person name="Schwarz E.M."/>
            <person name="Heppert J.K."/>
            <person name="Baniya A."/>
            <person name="Schwartz H.T."/>
            <person name="Tan C.-H."/>
            <person name="Antoshechkin I."/>
            <person name="Sternberg P.W."/>
            <person name="Goodrich-Blair H."/>
            <person name="Dillman A.R."/>
        </authorList>
    </citation>
    <scope>NUCLEOTIDE SEQUENCE</scope>
    <source>
        <strain evidence="2">PS9179</strain>
        <tissue evidence="2">Whole animal</tissue>
    </source>
</reference>
<feature type="transmembrane region" description="Helical" evidence="1">
    <location>
        <begin position="103"/>
        <end position="124"/>
    </location>
</feature>
<proteinExistence type="predicted"/>
<keyword evidence="1" id="KW-0472">Membrane</keyword>
<accession>A0AA39IEZ9</accession>
<protein>
    <submittedName>
        <fullName evidence="2">Uncharacterized protein</fullName>
    </submittedName>
</protein>
<evidence type="ECO:0000313" key="3">
    <source>
        <dbReference type="Proteomes" id="UP001175271"/>
    </source>
</evidence>
<name>A0AA39IEZ9_9BILA</name>
<feature type="transmembrane region" description="Helical" evidence="1">
    <location>
        <begin position="77"/>
        <end position="97"/>
    </location>
</feature>
<dbReference type="EMBL" id="JAUCMV010000001">
    <property type="protein sequence ID" value="KAK0423175.1"/>
    <property type="molecule type" value="Genomic_DNA"/>
</dbReference>
<keyword evidence="3" id="KW-1185">Reference proteome</keyword>
<keyword evidence="1" id="KW-1133">Transmembrane helix</keyword>
<sequence length="162" mass="18906">MCSSLESYFKLATLSSFIFHFGLILIGGISLSSKWDLKLYYAIFPCFVVTTAIYTLLLPQAFESEKFEFSTYNKFLLYHIVAIDFIVLFPTSYFVFAGYDADILIGMLVSVFIQTGFLIFFFAYRKIKRQELEKSIYKDLDIRSYATFRLRSERNQSFAFVS</sequence>
<evidence type="ECO:0000256" key="1">
    <source>
        <dbReference type="SAM" id="Phobius"/>
    </source>
</evidence>